<feature type="region of interest" description="Disordered" evidence="1">
    <location>
        <begin position="16"/>
        <end position="96"/>
    </location>
</feature>
<feature type="compositionally biased region" description="Polar residues" evidence="1">
    <location>
        <begin position="37"/>
        <end position="48"/>
    </location>
</feature>
<evidence type="ECO:0000313" key="3">
    <source>
        <dbReference type="Proteomes" id="UP000274731"/>
    </source>
</evidence>
<sequence length="132" mass="14950">MNSYFDPQVENQIREAIAESMKTTSTPEDQDTLKDGTPTSIISNTTPWMDSIGLWKGNTGNDPNFKPKQPIEPLVEEEEEEEEEVAEEEEKSLSEDEIDALIRALEEEEESEEDVLNDEELLSIMEGINEDG</sequence>
<proteinExistence type="predicted"/>
<dbReference type="EMBL" id="MG450654">
    <property type="protein sequence ID" value="ATW62792.1"/>
    <property type="molecule type" value="Genomic_DNA"/>
</dbReference>
<name>A0A3G1L3M9_9CAUD</name>
<organism evidence="2 3">
    <name type="scientific">Synechococcus phage S-CBWM1</name>
    <dbReference type="NCBI Taxonomy" id="2053653"/>
    <lineage>
        <taxon>Viruses</taxon>
        <taxon>Duplodnaviria</taxon>
        <taxon>Heunggongvirae</taxon>
        <taxon>Uroviricota</taxon>
        <taxon>Caudoviricetes</taxon>
        <taxon>Aokuangvirus</taxon>
        <taxon>Aokuangvirus SCBWM1</taxon>
    </lineage>
</organism>
<evidence type="ECO:0000313" key="2">
    <source>
        <dbReference type="EMBL" id="ATW62792.1"/>
    </source>
</evidence>
<reference evidence="2 3" key="1">
    <citation type="journal article" date="2018" name="Environ. Microbiol.">
        <title>Novel phage-host interactions and evolution as revealed by a cyanomyovirus isolated from an estuarine environment.</title>
        <authorList>
            <person name="Xu Y."/>
            <person name="Zhang R."/>
            <person name="Wang N."/>
            <person name="Cai L."/>
            <person name="Tong Y."/>
            <person name="Sun Q."/>
            <person name="Chen F."/>
            <person name="Jiao N."/>
        </authorList>
    </citation>
    <scope>NUCLEOTIDE SEQUENCE [LARGE SCALE GENOMIC DNA]</scope>
</reference>
<gene>
    <name evidence="2" type="ORF">SCBWM1_gp108</name>
</gene>
<dbReference type="Proteomes" id="UP000274731">
    <property type="component" value="Segment"/>
</dbReference>
<evidence type="ECO:0000256" key="1">
    <source>
        <dbReference type="SAM" id="MobiDB-lite"/>
    </source>
</evidence>
<feature type="compositionally biased region" description="Acidic residues" evidence="1">
    <location>
        <begin position="74"/>
        <end position="96"/>
    </location>
</feature>
<protein>
    <submittedName>
        <fullName evidence="2">Uncharacterized protein</fullName>
    </submittedName>
</protein>
<accession>A0A3G1L3M9</accession>
<keyword evidence="3" id="KW-1185">Reference proteome</keyword>